<gene>
    <name evidence="2" type="ORF">ASZ90_016295</name>
</gene>
<reference evidence="2" key="1">
    <citation type="journal article" date="2015" name="Proc. Natl. Acad. Sci. U.S.A.">
        <title>Networks of energetic and metabolic interactions define dynamics in microbial communities.</title>
        <authorList>
            <person name="Embree M."/>
            <person name="Liu J.K."/>
            <person name="Al-Bassam M.M."/>
            <person name="Zengler K."/>
        </authorList>
    </citation>
    <scope>NUCLEOTIDE SEQUENCE</scope>
</reference>
<accession>A0A0W8F0X2</accession>
<protein>
    <submittedName>
        <fullName evidence="2">Uncharacterized protein</fullName>
    </submittedName>
</protein>
<dbReference type="EMBL" id="LNQE01001706">
    <property type="protein sequence ID" value="KUG14067.1"/>
    <property type="molecule type" value="Genomic_DNA"/>
</dbReference>
<organism evidence="2">
    <name type="scientific">hydrocarbon metagenome</name>
    <dbReference type="NCBI Taxonomy" id="938273"/>
    <lineage>
        <taxon>unclassified sequences</taxon>
        <taxon>metagenomes</taxon>
        <taxon>ecological metagenomes</taxon>
    </lineage>
</organism>
<evidence type="ECO:0000256" key="1">
    <source>
        <dbReference type="SAM" id="MobiDB-lite"/>
    </source>
</evidence>
<name>A0A0W8F0X2_9ZZZZ</name>
<dbReference type="AlphaFoldDB" id="A0A0W8F0X2"/>
<evidence type="ECO:0000313" key="2">
    <source>
        <dbReference type="EMBL" id="KUG14067.1"/>
    </source>
</evidence>
<feature type="region of interest" description="Disordered" evidence="1">
    <location>
        <begin position="26"/>
        <end position="50"/>
    </location>
</feature>
<sequence length="50" mass="5433">MSFFSLSLFFSFAMAGVPSCFRANPHGTGRAGTGHRFVRHGQGKSRDQGE</sequence>
<comment type="caution">
    <text evidence="2">The sequence shown here is derived from an EMBL/GenBank/DDBJ whole genome shotgun (WGS) entry which is preliminary data.</text>
</comment>
<proteinExistence type="predicted"/>